<evidence type="ECO:0000313" key="2">
    <source>
        <dbReference type="EMBL" id="RDV13069.1"/>
    </source>
</evidence>
<feature type="transmembrane region" description="Helical" evidence="1">
    <location>
        <begin position="67"/>
        <end position="86"/>
    </location>
</feature>
<gene>
    <name evidence="2" type="ORF">DXT99_21470</name>
</gene>
<accession>A0A3D8L6P2</accession>
<sequence length="93" mass="11100">MEFLISKMKYGSLRQKLPQEKYLQLFGYSGVYLSMKIENRYYRIAAIGLVLNLLLQVILFFAVDPYFASILSPLYSIWFILFIVGWRNEHPRR</sequence>
<evidence type="ECO:0000256" key="1">
    <source>
        <dbReference type="SAM" id="Phobius"/>
    </source>
</evidence>
<proteinExistence type="predicted"/>
<evidence type="ECO:0000313" key="3">
    <source>
        <dbReference type="Proteomes" id="UP000256708"/>
    </source>
</evidence>
<dbReference type="Proteomes" id="UP000256708">
    <property type="component" value="Unassembled WGS sequence"/>
</dbReference>
<keyword evidence="1" id="KW-1133">Transmembrane helix</keyword>
<keyword evidence="1" id="KW-0472">Membrane</keyword>
<comment type="caution">
    <text evidence="2">The sequence shown here is derived from an EMBL/GenBank/DDBJ whole genome shotgun (WGS) entry which is preliminary data.</text>
</comment>
<organism evidence="2 3">
    <name type="scientific">Pontibacter diazotrophicus</name>
    <dbReference type="NCBI Taxonomy" id="1400979"/>
    <lineage>
        <taxon>Bacteria</taxon>
        <taxon>Pseudomonadati</taxon>
        <taxon>Bacteroidota</taxon>
        <taxon>Cytophagia</taxon>
        <taxon>Cytophagales</taxon>
        <taxon>Hymenobacteraceae</taxon>
        <taxon>Pontibacter</taxon>
    </lineage>
</organism>
<reference evidence="3" key="1">
    <citation type="submission" date="2018-08" db="EMBL/GenBank/DDBJ databases">
        <authorList>
            <person name="Liu Z.-W."/>
            <person name="Du Z.-J."/>
        </authorList>
    </citation>
    <scope>NUCLEOTIDE SEQUENCE [LARGE SCALE GENOMIC DNA]</scope>
    <source>
        <strain evidence="3">H4X</strain>
    </source>
</reference>
<dbReference type="RefSeq" id="WP_115567645.1">
    <property type="nucleotide sequence ID" value="NZ_QRGR01000029.1"/>
</dbReference>
<protein>
    <submittedName>
        <fullName evidence="2">Uncharacterized protein</fullName>
    </submittedName>
</protein>
<dbReference type="AlphaFoldDB" id="A0A3D8L6P2"/>
<dbReference type="EMBL" id="QRGR01000029">
    <property type="protein sequence ID" value="RDV13069.1"/>
    <property type="molecule type" value="Genomic_DNA"/>
</dbReference>
<feature type="transmembrane region" description="Helical" evidence="1">
    <location>
        <begin position="41"/>
        <end position="61"/>
    </location>
</feature>
<name>A0A3D8L6P2_9BACT</name>
<dbReference type="OrthoDB" id="853957at2"/>
<keyword evidence="1" id="KW-0812">Transmembrane</keyword>
<keyword evidence="3" id="KW-1185">Reference proteome</keyword>